<feature type="region of interest" description="Disordered" evidence="1">
    <location>
        <begin position="1"/>
        <end position="22"/>
    </location>
</feature>
<keyword evidence="2" id="KW-0472">Membrane</keyword>
<comment type="caution">
    <text evidence="3">The sequence shown here is derived from an EMBL/GenBank/DDBJ whole genome shotgun (WGS) entry which is preliminary data.</text>
</comment>
<feature type="transmembrane region" description="Helical" evidence="2">
    <location>
        <begin position="216"/>
        <end position="238"/>
    </location>
</feature>
<sequence>MRHPSDGTLRRLLDEPAGVTDADREHVTGCPACRSGLTAARQDAAITSAALSVGFDTRWHRPSNATTGVAPSVEFALDVDTGWHHQSNAAASAGSSFEVAVDAGGHRQSNAATGAASSLEVAVEVDTGWQPQPNVVPGEALSVEFDVDVDAGWHRQSNTAASVGSSVEFDVDVEAGWQRLSNAVAAEEGRGSATAVSRWRSAAPGRRWRAVLRSPVVAVVGVVVLLAGAGAAVAGDWLQILRTEQIAPVVAPQADLVKLPDLSAFGKLEITEKLGVREVADVGAAEKASGLSVPWVSKLPHGVTGEPTYHVAARISAVFTFSAEKAAQTAAAAGQTPPPPPPGLDGSQFRLVAGPGVASVWSKARGIPAMIVVRAAAPTVYSSGIPFDTARDYLLSLPSLSEEVASQLRAFSGDGTTLPVVVSVERLASSTADVGGVPATVLTSRNGVMAGVVWVDDGIVTAVAGSLSADEVLSVARGLRWDR</sequence>
<evidence type="ECO:0000256" key="2">
    <source>
        <dbReference type="SAM" id="Phobius"/>
    </source>
</evidence>
<proteinExistence type="predicted"/>
<evidence type="ECO:0000313" key="4">
    <source>
        <dbReference type="Proteomes" id="UP000334990"/>
    </source>
</evidence>
<accession>A0A5M3WA92</accession>
<dbReference type="Proteomes" id="UP000334990">
    <property type="component" value="Unassembled WGS sequence"/>
</dbReference>
<evidence type="ECO:0000256" key="1">
    <source>
        <dbReference type="SAM" id="MobiDB-lite"/>
    </source>
</evidence>
<dbReference type="RefSeq" id="WP_155340098.1">
    <property type="nucleotide sequence ID" value="NZ_BAAABN010000030.1"/>
</dbReference>
<dbReference type="AlphaFoldDB" id="A0A5M3WA92"/>
<gene>
    <name evidence="3" type="ORF">Acor_60370</name>
</gene>
<feature type="compositionally biased region" description="Basic and acidic residues" evidence="1">
    <location>
        <begin position="1"/>
        <end position="14"/>
    </location>
</feature>
<dbReference type="EMBL" id="BLAD01000075">
    <property type="protein sequence ID" value="GES03971.1"/>
    <property type="molecule type" value="Genomic_DNA"/>
</dbReference>
<organism evidence="3 4">
    <name type="scientific">Acrocarpospora corrugata</name>
    <dbReference type="NCBI Taxonomy" id="35763"/>
    <lineage>
        <taxon>Bacteria</taxon>
        <taxon>Bacillati</taxon>
        <taxon>Actinomycetota</taxon>
        <taxon>Actinomycetes</taxon>
        <taxon>Streptosporangiales</taxon>
        <taxon>Streptosporangiaceae</taxon>
        <taxon>Acrocarpospora</taxon>
    </lineage>
</organism>
<protein>
    <recommendedName>
        <fullName evidence="5">DUF4367 domain-containing protein</fullName>
    </recommendedName>
</protein>
<evidence type="ECO:0008006" key="5">
    <source>
        <dbReference type="Google" id="ProtNLM"/>
    </source>
</evidence>
<evidence type="ECO:0000313" key="3">
    <source>
        <dbReference type="EMBL" id="GES03971.1"/>
    </source>
</evidence>
<dbReference type="OrthoDB" id="5180342at2"/>
<reference evidence="3 4" key="1">
    <citation type="submission" date="2019-10" db="EMBL/GenBank/DDBJ databases">
        <title>Whole genome shotgun sequence of Acrocarpospora corrugata NBRC 13972.</title>
        <authorList>
            <person name="Ichikawa N."/>
            <person name="Kimura A."/>
            <person name="Kitahashi Y."/>
            <person name="Komaki H."/>
            <person name="Oguchi A."/>
        </authorList>
    </citation>
    <scope>NUCLEOTIDE SEQUENCE [LARGE SCALE GENOMIC DNA]</scope>
    <source>
        <strain evidence="3 4">NBRC 13972</strain>
    </source>
</reference>
<keyword evidence="2" id="KW-1133">Transmembrane helix</keyword>
<keyword evidence="4" id="KW-1185">Reference proteome</keyword>
<name>A0A5M3WA92_9ACTN</name>
<keyword evidence="2" id="KW-0812">Transmembrane</keyword>